<proteinExistence type="predicted"/>
<keyword evidence="1" id="KW-0812">Transmembrane</keyword>
<dbReference type="RefSeq" id="WP_238240655.1">
    <property type="nucleotide sequence ID" value="NZ_BPQQ01000071.1"/>
</dbReference>
<keyword evidence="1" id="KW-0472">Membrane</keyword>
<reference evidence="2" key="1">
    <citation type="journal article" date="2021" name="Front. Microbiol.">
        <title>Comprehensive Comparative Genomics and Phenotyping of Methylobacterium Species.</title>
        <authorList>
            <person name="Alessa O."/>
            <person name="Ogura Y."/>
            <person name="Fujitani Y."/>
            <person name="Takami H."/>
            <person name="Hayashi T."/>
            <person name="Sahin N."/>
            <person name="Tani A."/>
        </authorList>
    </citation>
    <scope>NUCLEOTIDE SEQUENCE</scope>
    <source>
        <strain evidence="2">DSM 17168</strain>
    </source>
</reference>
<reference evidence="2" key="2">
    <citation type="submission" date="2021-08" db="EMBL/GenBank/DDBJ databases">
        <authorList>
            <person name="Tani A."/>
            <person name="Ola A."/>
            <person name="Ogura Y."/>
            <person name="Katsura K."/>
            <person name="Hayashi T."/>
        </authorList>
    </citation>
    <scope>NUCLEOTIDE SEQUENCE</scope>
    <source>
        <strain evidence="2">DSM 17168</strain>
    </source>
</reference>
<keyword evidence="3" id="KW-1185">Reference proteome</keyword>
<evidence type="ECO:0000313" key="2">
    <source>
        <dbReference type="EMBL" id="GJE03260.1"/>
    </source>
</evidence>
<keyword evidence="1" id="KW-1133">Transmembrane helix</keyword>
<comment type="caution">
    <text evidence="2">The sequence shown here is derived from an EMBL/GenBank/DDBJ whole genome shotgun (WGS) entry which is preliminary data.</text>
</comment>
<evidence type="ECO:0008006" key="4">
    <source>
        <dbReference type="Google" id="ProtNLM"/>
    </source>
</evidence>
<name>A0ABQ4SN66_9HYPH</name>
<gene>
    <name evidence="2" type="ORF">GMJLKIPL_5212</name>
</gene>
<dbReference type="EMBL" id="BPQQ01000071">
    <property type="protein sequence ID" value="GJE03260.1"/>
    <property type="molecule type" value="Genomic_DNA"/>
</dbReference>
<accession>A0ABQ4SN66</accession>
<evidence type="ECO:0000313" key="3">
    <source>
        <dbReference type="Proteomes" id="UP001055153"/>
    </source>
</evidence>
<dbReference type="Proteomes" id="UP001055153">
    <property type="component" value="Unassembled WGS sequence"/>
</dbReference>
<organism evidence="2 3">
    <name type="scientific">Methylobacterium isbiliense</name>
    <dbReference type="NCBI Taxonomy" id="315478"/>
    <lineage>
        <taxon>Bacteria</taxon>
        <taxon>Pseudomonadati</taxon>
        <taxon>Pseudomonadota</taxon>
        <taxon>Alphaproteobacteria</taxon>
        <taxon>Hyphomicrobiales</taxon>
        <taxon>Methylobacteriaceae</taxon>
        <taxon>Methylobacterium</taxon>
    </lineage>
</organism>
<protein>
    <recommendedName>
        <fullName evidence="4">Lysozyme inhibitor LprI N-terminal domain-containing protein</fullName>
    </recommendedName>
</protein>
<sequence length="162" mass="17961">MQTPIAHRHADGSAHFSYCCPEDLGPYPRFAWQRRRPAGSRGPRSRTALGLFGAAFAVATAAFWATMLISPPVSVATAVAEPARHCALMEQTVRPWVDREAARRARVRVLADQATFNELLLRYQSAHGQCLSGKIREAESTLRHLEAIIIARADKLVLRDDD</sequence>
<feature type="transmembrane region" description="Helical" evidence="1">
    <location>
        <begin position="48"/>
        <end position="69"/>
    </location>
</feature>
<evidence type="ECO:0000256" key="1">
    <source>
        <dbReference type="SAM" id="Phobius"/>
    </source>
</evidence>